<protein>
    <recommendedName>
        <fullName evidence="5">Secreted protein</fullName>
    </recommendedName>
</protein>
<evidence type="ECO:0000256" key="2">
    <source>
        <dbReference type="SAM" id="SignalP"/>
    </source>
</evidence>
<feature type="transmembrane region" description="Helical" evidence="1">
    <location>
        <begin position="176"/>
        <end position="195"/>
    </location>
</feature>
<evidence type="ECO:0000313" key="3">
    <source>
        <dbReference type="EMBL" id="SNX74284.1"/>
    </source>
</evidence>
<evidence type="ECO:0000256" key="1">
    <source>
        <dbReference type="SAM" id="Phobius"/>
    </source>
</evidence>
<feature type="chain" id="PRO_5013352320" description="Secreted protein" evidence="2">
    <location>
        <begin position="33"/>
        <end position="203"/>
    </location>
</feature>
<accession>A0A285D392</accession>
<keyword evidence="2" id="KW-0732">Signal</keyword>
<keyword evidence="1" id="KW-0472">Membrane</keyword>
<sequence>MQEIDLKKKFFKIGLLGLALATGLMATPPADAATIGFDIDWTNSSVAVTKNGRACAAGIDCGVIATLIRNDGAIRVGTGDSEQVDLLTLESIPGFREPNRGAYTISVNLAFSLAQSNGETRNFTTTAIGTLNQRGALSWTTMEPILFNGSEVALSFGGGQGGQGVAQATVTGINVVPLPASALLLGAGVGGLALLRRRKRRTA</sequence>
<keyword evidence="1" id="KW-1133">Transmembrane helix</keyword>
<reference evidence="4" key="1">
    <citation type="submission" date="2017-08" db="EMBL/GenBank/DDBJ databases">
        <authorList>
            <person name="Varghese N."/>
            <person name="Submissions S."/>
        </authorList>
    </citation>
    <scope>NUCLEOTIDE SEQUENCE [LARGE SCALE GENOMIC DNA]</scope>
    <source>
        <strain evidence="4">JA234</strain>
    </source>
</reference>
<dbReference type="InterPro" id="IPR022472">
    <property type="entry name" value="VPLPA-CTERM"/>
</dbReference>
<dbReference type="EMBL" id="OAOQ01000021">
    <property type="protein sequence ID" value="SNX74284.1"/>
    <property type="molecule type" value="Genomic_DNA"/>
</dbReference>
<evidence type="ECO:0000313" key="4">
    <source>
        <dbReference type="Proteomes" id="UP000219467"/>
    </source>
</evidence>
<name>A0A285D392_9RHOB</name>
<feature type="signal peptide" evidence="2">
    <location>
        <begin position="1"/>
        <end position="32"/>
    </location>
</feature>
<organism evidence="3 4">
    <name type="scientific">Cereibacter ovatus</name>
    <dbReference type="NCBI Taxonomy" id="439529"/>
    <lineage>
        <taxon>Bacteria</taxon>
        <taxon>Pseudomonadati</taxon>
        <taxon>Pseudomonadota</taxon>
        <taxon>Alphaproteobacteria</taxon>
        <taxon>Rhodobacterales</taxon>
        <taxon>Paracoccaceae</taxon>
        <taxon>Cereibacter</taxon>
    </lineage>
</organism>
<keyword evidence="4" id="KW-1185">Reference proteome</keyword>
<proteinExistence type="predicted"/>
<gene>
    <name evidence="3" type="ORF">SAMN05878503_12124</name>
</gene>
<keyword evidence="1" id="KW-0812">Transmembrane</keyword>
<dbReference type="Proteomes" id="UP000219467">
    <property type="component" value="Unassembled WGS sequence"/>
</dbReference>
<dbReference type="NCBIfam" id="TIGR03370">
    <property type="entry name" value="VPLPA-CTERM"/>
    <property type="match status" value="1"/>
</dbReference>
<dbReference type="AlphaFoldDB" id="A0A285D392"/>
<evidence type="ECO:0008006" key="5">
    <source>
        <dbReference type="Google" id="ProtNLM"/>
    </source>
</evidence>